<dbReference type="PRINTS" id="PR01006">
    <property type="entry name" value="FLGHOOKFLIE"/>
</dbReference>
<keyword evidence="3 4" id="KW-0975">Bacterial flagellum</keyword>
<dbReference type="HAMAP" id="MF_00724">
    <property type="entry name" value="FliE"/>
    <property type="match status" value="1"/>
</dbReference>
<dbReference type="PANTHER" id="PTHR34653">
    <property type="match status" value="1"/>
</dbReference>
<reference evidence="7 17" key="3">
    <citation type="journal article" date="2019" name="Nat. Med.">
        <title>A library of human gut bacterial isolates paired with longitudinal multiomics data enables mechanistic microbiome research.</title>
        <authorList>
            <person name="Poyet M."/>
            <person name="Groussin M."/>
            <person name="Gibbons S.M."/>
            <person name="Avila-Pacheco J."/>
            <person name="Jiang X."/>
            <person name="Kearney S.M."/>
            <person name="Perrotta A.R."/>
            <person name="Berdy B."/>
            <person name="Zhao S."/>
            <person name="Lieberman T.D."/>
            <person name="Swanson P.K."/>
            <person name="Smith M."/>
            <person name="Roesemann S."/>
            <person name="Alexander J.E."/>
            <person name="Rich S.A."/>
            <person name="Livny J."/>
            <person name="Vlamakis H."/>
            <person name="Clish C."/>
            <person name="Bullock K."/>
            <person name="Deik A."/>
            <person name="Scott J."/>
            <person name="Pierce K.A."/>
            <person name="Xavier R.J."/>
            <person name="Alm E.J."/>
        </authorList>
    </citation>
    <scope>NUCLEOTIDE SEQUENCE [LARGE SCALE GENOMIC DNA]</scope>
    <source>
        <strain evidence="7 17">BIOML-A1</strain>
    </source>
</reference>
<comment type="subcellular location">
    <subcellularLocation>
        <location evidence="1 4">Bacterial flagellum basal body</location>
    </subcellularLocation>
</comment>
<evidence type="ECO:0000313" key="10">
    <source>
        <dbReference type="EMBL" id="RHG30453.1"/>
    </source>
</evidence>
<dbReference type="EMBL" id="CYXZ01000017">
    <property type="protein sequence ID" value="CUN19339.1"/>
    <property type="molecule type" value="Genomic_DNA"/>
</dbReference>
<evidence type="ECO:0000256" key="1">
    <source>
        <dbReference type="ARBA" id="ARBA00004117"/>
    </source>
</evidence>
<comment type="similarity">
    <text evidence="2 4">Belongs to the FliE family.</text>
</comment>
<evidence type="ECO:0000313" key="8">
    <source>
        <dbReference type="EMBL" id="RHA69752.1"/>
    </source>
</evidence>
<evidence type="ECO:0000313" key="9">
    <source>
        <dbReference type="EMBL" id="RHC20974.1"/>
    </source>
</evidence>
<dbReference type="STRING" id="166486.ERS852572_02372"/>
<dbReference type="Proteomes" id="UP000283586">
    <property type="component" value="Unassembled WGS sequence"/>
</dbReference>
<dbReference type="InterPro" id="IPR001624">
    <property type="entry name" value="FliE"/>
</dbReference>
<evidence type="ECO:0000256" key="3">
    <source>
        <dbReference type="ARBA" id="ARBA00023143"/>
    </source>
</evidence>
<evidence type="ECO:0000313" key="12">
    <source>
        <dbReference type="Proteomes" id="UP000095350"/>
    </source>
</evidence>
<dbReference type="GeneID" id="61433475"/>
<dbReference type="GO" id="GO:0003774">
    <property type="term" value="F:cytoskeletal motor activity"/>
    <property type="evidence" value="ECO:0007669"/>
    <property type="project" value="InterPro"/>
</dbReference>
<dbReference type="RefSeq" id="WP_006857499.1">
    <property type="nucleotide sequence ID" value="NZ_CABIYH010000017.1"/>
</dbReference>
<organism evidence="6 12">
    <name type="scientific">Roseburia intestinalis</name>
    <dbReference type="NCBI Taxonomy" id="166486"/>
    <lineage>
        <taxon>Bacteria</taxon>
        <taxon>Bacillati</taxon>
        <taxon>Bacillota</taxon>
        <taxon>Clostridia</taxon>
        <taxon>Lachnospirales</taxon>
        <taxon>Lachnospiraceae</taxon>
        <taxon>Roseburia</taxon>
    </lineage>
</organism>
<dbReference type="Proteomes" id="UP000478483">
    <property type="component" value="Unassembled WGS sequence"/>
</dbReference>
<dbReference type="Pfam" id="PF02049">
    <property type="entry name" value="FliE"/>
    <property type="match status" value="1"/>
</dbReference>
<evidence type="ECO:0000313" key="14">
    <source>
        <dbReference type="Proteomes" id="UP000283586"/>
    </source>
</evidence>
<evidence type="ECO:0000256" key="2">
    <source>
        <dbReference type="ARBA" id="ARBA00009272"/>
    </source>
</evidence>
<dbReference type="Proteomes" id="UP000283513">
    <property type="component" value="Unassembled WGS sequence"/>
</dbReference>
<reference evidence="6 12" key="1">
    <citation type="submission" date="2015-09" db="EMBL/GenBank/DDBJ databases">
        <authorList>
            <consortium name="Pathogen Informatics"/>
        </authorList>
    </citation>
    <scope>NUCLEOTIDE SEQUENCE [LARGE SCALE GENOMIC DNA]</scope>
    <source>
        <strain evidence="6 12">2789STDY5834960</strain>
    </source>
</reference>
<dbReference type="Proteomes" id="UP000284051">
    <property type="component" value="Unassembled WGS sequence"/>
</dbReference>
<evidence type="ECO:0000313" key="13">
    <source>
        <dbReference type="Proteomes" id="UP000283513"/>
    </source>
</evidence>
<dbReference type="GO" id="GO:0005198">
    <property type="term" value="F:structural molecule activity"/>
    <property type="evidence" value="ECO:0007669"/>
    <property type="project" value="UniProtKB-UniRule"/>
</dbReference>
<reference evidence="13 14" key="2">
    <citation type="submission" date="2018-08" db="EMBL/GenBank/DDBJ databases">
        <title>A genome reference for cultivated species of the human gut microbiota.</title>
        <authorList>
            <person name="Zou Y."/>
            <person name="Xue W."/>
            <person name="Luo G."/>
        </authorList>
    </citation>
    <scope>NUCLEOTIDE SEQUENCE [LARGE SCALE GENOMIC DNA]</scope>
    <source>
        <strain evidence="11 14">AF31-21AC</strain>
        <strain evidence="10 15">AM22-21LB</strain>
        <strain evidence="9 13">AM37-1AC</strain>
        <strain evidence="8 16">AM43-11</strain>
    </source>
</reference>
<gene>
    <name evidence="4 7" type="primary">fliE</name>
    <name evidence="10" type="ORF">DW264_03055</name>
    <name evidence="9" type="ORF">DW856_01840</name>
    <name evidence="8" type="ORF">DW927_02775</name>
    <name evidence="11" type="ORF">DWZ31_10715</name>
    <name evidence="6" type="ORF">ERS852572_02372</name>
    <name evidence="7" type="ORF">GMD50_05585</name>
</gene>
<dbReference type="EMBL" id="QSFP01000002">
    <property type="protein sequence ID" value="RHA69752.1"/>
    <property type="molecule type" value="Genomic_DNA"/>
</dbReference>
<evidence type="ECO:0000313" key="7">
    <source>
        <dbReference type="EMBL" id="MTR84539.1"/>
    </source>
</evidence>
<protein>
    <recommendedName>
        <fullName evidence="4 5">Flagellar hook-basal body complex protein FliE</fullName>
    </recommendedName>
</protein>
<evidence type="ECO:0000313" key="11">
    <source>
        <dbReference type="EMBL" id="RHN07451.1"/>
    </source>
</evidence>
<dbReference type="EMBL" id="QRID01000002">
    <property type="protein sequence ID" value="RHG30453.1"/>
    <property type="molecule type" value="Genomic_DNA"/>
</dbReference>
<evidence type="ECO:0000313" key="15">
    <source>
        <dbReference type="Proteomes" id="UP000284051"/>
    </source>
</evidence>
<evidence type="ECO:0000313" key="6">
    <source>
        <dbReference type="EMBL" id="CUN19339.1"/>
    </source>
</evidence>
<keyword evidence="6" id="KW-0282">Flagellum</keyword>
<accession>A0A173UWL2</accession>
<dbReference type="Proteomes" id="UP000284465">
    <property type="component" value="Unassembled WGS sequence"/>
</dbReference>
<evidence type="ECO:0000256" key="4">
    <source>
        <dbReference type="HAMAP-Rule" id="MF_00724"/>
    </source>
</evidence>
<name>A0A173UWL2_9FIRM</name>
<evidence type="ECO:0000313" key="17">
    <source>
        <dbReference type="Proteomes" id="UP000478483"/>
    </source>
</evidence>
<dbReference type="NCBIfam" id="TIGR00205">
    <property type="entry name" value="fliE"/>
    <property type="match status" value="1"/>
</dbReference>
<dbReference type="Proteomes" id="UP000095350">
    <property type="component" value="Unassembled WGS sequence"/>
</dbReference>
<proteinExistence type="inferred from homology"/>
<keyword evidence="6" id="KW-0969">Cilium</keyword>
<dbReference type="PANTHER" id="PTHR34653:SF1">
    <property type="entry name" value="FLAGELLAR HOOK-BASAL BODY COMPLEX PROTEIN FLIE"/>
    <property type="match status" value="1"/>
</dbReference>
<sequence>MDITSLTGITSDYIEKVAEQNRLVNTSDDSFQSVLDSAMNVLSETSDLQNDAEAAQIEFALGKADNPHDMQIAAKKALTALQYTTAVRDKMLDAYKEIMNMQI</sequence>
<dbReference type="GO" id="GO:0009425">
    <property type="term" value="C:bacterial-type flagellum basal body"/>
    <property type="evidence" value="ECO:0007669"/>
    <property type="project" value="UniProtKB-SubCell"/>
</dbReference>
<dbReference type="EMBL" id="QSHO01000001">
    <property type="protein sequence ID" value="RHC20974.1"/>
    <property type="molecule type" value="Genomic_DNA"/>
</dbReference>
<dbReference type="EMBL" id="WNAJ01000004">
    <property type="protein sequence ID" value="MTR84539.1"/>
    <property type="molecule type" value="Genomic_DNA"/>
</dbReference>
<dbReference type="OrthoDB" id="9812413at2"/>
<dbReference type="GO" id="GO:0071973">
    <property type="term" value="P:bacterial-type flagellum-dependent cell motility"/>
    <property type="evidence" value="ECO:0007669"/>
    <property type="project" value="InterPro"/>
</dbReference>
<dbReference type="EMBL" id="QRQN01000012">
    <property type="protein sequence ID" value="RHN07451.1"/>
    <property type="molecule type" value="Genomic_DNA"/>
</dbReference>
<dbReference type="PaxDb" id="166486-ERS852572_02372"/>
<dbReference type="AlphaFoldDB" id="A0A173UWL2"/>
<evidence type="ECO:0000256" key="5">
    <source>
        <dbReference type="NCBIfam" id="TIGR00205"/>
    </source>
</evidence>
<evidence type="ECO:0000313" key="16">
    <source>
        <dbReference type="Proteomes" id="UP000284465"/>
    </source>
</evidence>
<keyword evidence="6" id="KW-0966">Cell projection</keyword>